<feature type="region of interest" description="Disordered" evidence="1">
    <location>
        <begin position="106"/>
        <end position="131"/>
    </location>
</feature>
<keyword evidence="3" id="KW-1185">Reference proteome</keyword>
<dbReference type="EMBL" id="CP011450">
    <property type="protein sequence ID" value="AKH18984.1"/>
    <property type="molecule type" value="Genomic_DNA"/>
</dbReference>
<name>A0A0F7JUL6_9SPHN</name>
<dbReference type="KEGG" id="ssan:NX02_p1715"/>
<dbReference type="Proteomes" id="UP000018851">
    <property type="component" value="Plasmid pNXO2"/>
</dbReference>
<accession>A0A0F7JUL6</accession>
<evidence type="ECO:0000313" key="3">
    <source>
        <dbReference type="Proteomes" id="UP000018851"/>
    </source>
</evidence>
<evidence type="ECO:0000313" key="2">
    <source>
        <dbReference type="EMBL" id="AKH18984.1"/>
    </source>
</evidence>
<evidence type="ECO:0000256" key="1">
    <source>
        <dbReference type="SAM" id="MobiDB-lite"/>
    </source>
</evidence>
<gene>
    <name evidence="2" type="ORF">NX02_p1715</name>
</gene>
<protein>
    <submittedName>
        <fullName evidence="2">Uncharacterized protein</fullName>
    </submittedName>
</protein>
<geneLocation type="plasmid" evidence="2 3">
    <name>pNXO2</name>
</geneLocation>
<sequence length="142" mass="15089">MPDEVVIEGPGIEAIDGGNPGIDGGAGKRPPGMLARPFEHSGSISCEYMLVSDIPFDVGLLERIEPLIQVLAIGPYRLRGLGVAMNLGMFEQIGKGRLDDGHVRVEQDGEPGGNAGLTWNGTDDRHHGSHLRLTHAGSGRLF</sequence>
<proteinExistence type="predicted"/>
<organism evidence="2 3">
    <name type="scientific">Sphingomonas sanxanigenens DSM 19645 = NX02</name>
    <dbReference type="NCBI Taxonomy" id="1123269"/>
    <lineage>
        <taxon>Bacteria</taxon>
        <taxon>Pseudomonadati</taxon>
        <taxon>Pseudomonadota</taxon>
        <taxon>Alphaproteobacteria</taxon>
        <taxon>Sphingomonadales</taxon>
        <taxon>Sphingomonadaceae</taxon>
        <taxon>Sphingomonas</taxon>
    </lineage>
</organism>
<reference evidence="2 3" key="1">
    <citation type="submission" date="2015-05" db="EMBL/GenBank/DDBJ databases">
        <title>Plasmid of Sphingomonas sanxanigenens NX02.</title>
        <authorList>
            <person name="Huang H."/>
            <person name="Ma T."/>
        </authorList>
    </citation>
    <scope>NUCLEOTIDE SEQUENCE [LARGE SCALE GENOMIC DNA]</scope>
    <source>
        <strain evidence="2 3">NX02</strain>
        <plasmid evidence="3">Plasmid pNXO2</plasmid>
    </source>
</reference>
<keyword evidence="2" id="KW-0614">Plasmid</keyword>
<dbReference type="AlphaFoldDB" id="A0A0F7JUL6"/>